<dbReference type="InterPro" id="IPR001926">
    <property type="entry name" value="TrpB-like_PALP"/>
</dbReference>
<dbReference type="HOGENOM" id="CLU_048897_1_0_1"/>
<evidence type="ECO:0000259" key="6">
    <source>
        <dbReference type="Pfam" id="PF00291"/>
    </source>
</evidence>
<gene>
    <name evidence="7" type="ORF">PITG_21174</name>
</gene>
<dbReference type="PANTHER" id="PTHR43780">
    <property type="entry name" value="1-AMINOCYCLOPROPANE-1-CARBOXYLATE DEAMINASE-RELATED"/>
    <property type="match status" value="1"/>
</dbReference>
<dbReference type="GeneID" id="9466891"/>
<dbReference type="Proteomes" id="UP000006643">
    <property type="component" value="Unassembled WGS sequence"/>
</dbReference>
<dbReference type="InterPro" id="IPR036052">
    <property type="entry name" value="TrpB-like_PALP_sf"/>
</dbReference>
<dbReference type="Pfam" id="PF00291">
    <property type="entry name" value="PALP"/>
    <property type="match status" value="1"/>
</dbReference>
<dbReference type="InterPro" id="IPR027278">
    <property type="entry name" value="ACCD_DCysDesulf"/>
</dbReference>
<comment type="cofactor">
    <cofactor evidence="1">
        <name>pyridoxal 5'-phosphate</name>
        <dbReference type="ChEBI" id="CHEBI:597326"/>
    </cofactor>
</comment>
<protein>
    <submittedName>
        <fullName evidence="7">D-cysteine desulfhydrase, putative</fullName>
    </submittedName>
</protein>
<dbReference type="PANTHER" id="PTHR43780:SF2">
    <property type="entry name" value="1-AMINOCYCLOPROPANE-1-CARBOXYLATE DEAMINASE-RELATED"/>
    <property type="match status" value="1"/>
</dbReference>
<organism evidence="7 8">
    <name type="scientific">Phytophthora infestans (strain T30-4)</name>
    <name type="common">Potato late blight agent</name>
    <dbReference type="NCBI Taxonomy" id="403677"/>
    <lineage>
        <taxon>Eukaryota</taxon>
        <taxon>Sar</taxon>
        <taxon>Stramenopiles</taxon>
        <taxon>Oomycota</taxon>
        <taxon>Peronosporomycetes</taxon>
        <taxon>Peronosporales</taxon>
        <taxon>Peronosporaceae</taxon>
        <taxon>Phytophthora</taxon>
    </lineage>
</organism>
<evidence type="ECO:0000313" key="7">
    <source>
        <dbReference type="EMBL" id="EEY59031.1"/>
    </source>
</evidence>
<proteinExistence type="inferred from homology"/>
<evidence type="ECO:0000256" key="1">
    <source>
        <dbReference type="ARBA" id="ARBA00001933"/>
    </source>
</evidence>
<dbReference type="VEuPathDB" id="FungiDB:PITG_21174"/>
<dbReference type="FunFam" id="3.40.50.1100:FF:000037">
    <property type="entry name" value="Bifunctional D-cysteine desulfhydrase/1-aminocyclopropane-1-carboxylate deaminase, mitochondrial"/>
    <property type="match status" value="1"/>
</dbReference>
<feature type="modified residue" description="N6-(pyridoxal phosphate)lysine" evidence="5">
    <location>
        <position position="7"/>
    </location>
</feature>
<dbReference type="InParanoid" id="D0P357"/>
<sequence>METSGNKIRKLEFLLAEALEQKADCIVTCGGMQSNHCRATAAVARMLGLDSYLLLRTNKPDEDPGLVGNVLFDRMLDANLIQMSRQEYGKCGSEAMIKRTCDRLRNEGRRPYAIPVGGSNGLGTWGYIQAIDEINHQIKDLNLPVTDIAFACGSGGTATGIGLGSYLYAEAHPDAALNFDTKTPAHAYIVCDSDEYFHGHIDGQILPAMGAPSDILSRQFLQITNAQGTGYARSTKKELEFIYSVSRKTGVLMDPVYSGKALFHLIRELNEAPEKFVGKTILFVHTGGQFGMFDKVDALQEVIRQDQVSRFVME</sequence>
<feature type="domain" description="Tryptophan synthase beta chain-like PALP" evidence="6">
    <location>
        <begin position="3"/>
        <end position="287"/>
    </location>
</feature>
<dbReference type="PIRSF" id="PIRSF006278">
    <property type="entry name" value="ACCD_DCysDesulf"/>
    <property type="match status" value="1"/>
</dbReference>
<dbReference type="STRING" id="403677.D0P357"/>
<dbReference type="OrthoDB" id="10266364at2759"/>
<evidence type="ECO:0000256" key="5">
    <source>
        <dbReference type="PIRSR" id="PIRSR006278-2"/>
    </source>
</evidence>
<keyword evidence="8" id="KW-1185">Reference proteome</keyword>
<dbReference type="Gene3D" id="3.40.50.1100">
    <property type="match status" value="2"/>
</dbReference>
<comment type="similarity">
    <text evidence="2">Belongs to the ACC deaminase/D-cysteine desulfhydrase family.</text>
</comment>
<dbReference type="AlphaFoldDB" id="D0P357"/>
<dbReference type="SUPFAM" id="SSF53686">
    <property type="entry name" value="Tryptophan synthase beta subunit-like PLP-dependent enzymes"/>
    <property type="match status" value="1"/>
</dbReference>
<name>D0P357_PHYIT</name>
<keyword evidence="3 5" id="KW-0663">Pyridoxal phosphate</keyword>
<evidence type="ECO:0000256" key="2">
    <source>
        <dbReference type="ARBA" id="ARBA00008639"/>
    </source>
</evidence>
<dbReference type="KEGG" id="pif:PITG_21174"/>
<dbReference type="RefSeq" id="XP_002895266.1">
    <property type="nucleotide sequence ID" value="XM_002895220.1"/>
</dbReference>
<dbReference type="EMBL" id="DS028338">
    <property type="protein sequence ID" value="EEY59031.1"/>
    <property type="molecule type" value="Genomic_DNA"/>
</dbReference>
<evidence type="ECO:0000256" key="4">
    <source>
        <dbReference type="PIRSR" id="PIRSR006278-1"/>
    </source>
</evidence>
<evidence type="ECO:0000313" key="8">
    <source>
        <dbReference type="Proteomes" id="UP000006643"/>
    </source>
</evidence>
<dbReference type="eggNOG" id="ENOG502QPS1">
    <property type="taxonomic scope" value="Eukaryota"/>
</dbReference>
<reference evidence="8" key="1">
    <citation type="journal article" date="2009" name="Nature">
        <title>Genome sequence and analysis of the Irish potato famine pathogen Phytophthora infestans.</title>
        <authorList>
            <consortium name="The Broad Institute Genome Sequencing Platform"/>
            <person name="Haas B.J."/>
            <person name="Kamoun S."/>
            <person name="Zody M.C."/>
            <person name="Jiang R.H."/>
            <person name="Handsaker R.E."/>
            <person name="Cano L.M."/>
            <person name="Grabherr M."/>
            <person name="Kodira C.D."/>
            <person name="Raffaele S."/>
            <person name="Torto-Alalibo T."/>
            <person name="Bozkurt T.O."/>
            <person name="Ah-Fong A.M."/>
            <person name="Alvarado L."/>
            <person name="Anderson V.L."/>
            <person name="Armstrong M.R."/>
            <person name="Avrova A."/>
            <person name="Baxter L."/>
            <person name="Beynon J."/>
            <person name="Boevink P.C."/>
            <person name="Bollmann S.R."/>
            <person name="Bos J.I."/>
            <person name="Bulone V."/>
            <person name="Cai G."/>
            <person name="Cakir C."/>
            <person name="Carrington J.C."/>
            <person name="Chawner M."/>
            <person name="Conti L."/>
            <person name="Costanzo S."/>
            <person name="Ewan R."/>
            <person name="Fahlgren N."/>
            <person name="Fischbach M.A."/>
            <person name="Fugelstad J."/>
            <person name="Gilroy E.M."/>
            <person name="Gnerre S."/>
            <person name="Green P.J."/>
            <person name="Grenville-Briggs L.J."/>
            <person name="Griffith J."/>
            <person name="Grunwald N.J."/>
            <person name="Horn K."/>
            <person name="Horner N.R."/>
            <person name="Hu C.H."/>
            <person name="Huitema E."/>
            <person name="Jeong D.H."/>
            <person name="Jones A.M."/>
            <person name="Jones J.D."/>
            <person name="Jones R.W."/>
            <person name="Karlsson E.K."/>
            <person name="Kunjeti S.G."/>
            <person name="Lamour K."/>
            <person name="Liu Z."/>
            <person name="Ma L."/>
            <person name="Maclean D."/>
            <person name="Chibucos M.C."/>
            <person name="McDonald H."/>
            <person name="McWalters J."/>
            <person name="Meijer H.J."/>
            <person name="Morgan W."/>
            <person name="Morris P.F."/>
            <person name="Munro C.A."/>
            <person name="O'Neill K."/>
            <person name="Ospina-Giraldo M."/>
            <person name="Pinzon A."/>
            <person name="Pritchard L."/>
            <person name="Ramsahoye B."/>
            <person name="Ren Q."/>
            <person name="Restrepo S."/>
            <person name="Roy S."/>
            <person name="Sadanandom A."/>
            <person name="Savidor A."/>
            <person name="Schornack S."/>
            <person name="Schwartz D.C."/>
            <person name="Schumann U.D."/>
            <person name="Schwessinger B."/>
            <person name="Seyer L."/>
            <person name="Sharpe T."/>
            <person name="Silvar C."/>
            <person name="Song J."/>
            <person name="Studholme D.J."/>
            <person name="Sykes S."/>
            <person name="Thines M."/>
            <person name="van de Vondervoort P.J."/>
            <person name="Phuntumart V."/>
            <person name="Wawra S."/>
            <person name="Weide R."/>
            <person name="Win J."/>
            <person name="Young C."/>
            <person name="Zhou S."/>
            <person name="Fry W."/>
            <person name="Meyers B.C."/>
            <person name="van West P."/>
            <person name="Ristaino J."/>
            <person name="Govers F."/>
            <person name="Birch P.R."/>
            <person name="Whisson S.C."/>
            <person name="Judelson H.S."/>
            <person name="Nusbaum C."/>
        </authorList>
    </citation>
    <scope>NUCLEOTIDE SEQUENCE [LARGE SCALE GENOMIC DNA]</scope>
    <source>
        <strain evidence="8">T30-4</strain>
    </source>
</reference>
<feature type="active site" description="Nucleophile" evidence="4">
    <location>
        <position position="34"/>
    </location>
</feature>
<evidence type="ECO:0000256" key="3">
    <source>
        <dbReference type="ARBA" id="ARBA00022898"/>
    </source>
</evidence>
<accession>D0P357</accession>
<dbReference type="GO" id="GO:0019148">
    <property type="term" value="F:D-cysteine desulfhydrase activity"/>
    <property type="evidence" value="ECO:0007669"/>
    <property type="project" value="TreeGrafter"/>
</dbReference>